<dbReference type="OrthoDB" id="5767768at2"/>
<keyword evidence="2" id="KW-1185">Reference proteome</keyword>
<dbReference type="AlphaFoldDB" id="A0A1V2DS19"/>
<organism evidence="1 2">
    <name type="scientific">Marinobacter lutaoensis</name>
    <dbReference type="NCBI Taxonomy" id="135739"/>
    <lineage>
        <taxon>Bacteria</taxon>
        <taxon>Pseudomonadati</taxon>
        <taxon>Pseudomonadota</taxon>
        <taxon>Gammaproteobacteria</taxon>
        <taxon>Pseudomonadales</taxon>
        <taxon>Marinobacteraceae</taxon>
        <taxon>Marinobacter</taxon>
    </lineage>
</organism>
<evidence type="ECO:0008006" key="3">
    <source>
        <dbReference type="Google" id="ProtNLM"/>
    </source>
</evidence>
<gene>
    <name evidence="1" type="ORF">BTO32_11595</name>
</gene>
<dbReference type="STRING" id="135739.BTO32_11595"/>
<dbReference type="NCBIfam" id="TIGR04255">
    <property type="entry name" value="sporadTIGR04255"/>
    <property type="match status" value="1"/>
</dbReference>
<reference evidence="1 2" key="1">
    <citation type="submission" date="2016-12" db="EMBL/GenBank/DDBJ databases">
        <title>Marinobacter lutaoensis whole genome sequencing.</title>
        <authorList>
            <person name="Verma A."/>
            <person name="Krishnamurthi S."/>
        </authorList>
    </citation>
    <scope>NUCLEOTIDE SEQUENCE [LARGE SCALE GENOMIC DNA]</scope>
    <source>
        <strain evidence="1 2">T5054</strain>
    </source>
</reference>
<evidence type="ECO:0000313" key="1">
    <source>
        <dbReference type="EMBL" id="ONF43319.1"/>
    </source>
</evidence>
<dbReference type="InterPro" id="IPR026349">
    <property type="entry name" value="CHP04255"/>
</dbReference>
<name>A0A1V2DS19_9GAMM</name>
<sequence length="247" mass="27772">MPHPKKLKEDAILEALCELRLQAPPNIPEEVVIGRLIDCGPWKDWQLKRLPNSDIPYAIRQAEEGLRYQPTVELRKDGGDRLVKVGPSSFSYHFVGNYPGWDVVKRELDEAVEALFLRISGLTVKRLGLRYVNGMDSERHRVNSVADLDLSVCVGGETVESSLNLNFARVSSDVHTVMTRVASKEFVKGQLGGSVSTVIDVDVFTPSSFESSDQNQIKGWVEQAHDFEKDAFFALLSDEHVDYLREQ</sequence>
<protein>
    <recommendedName>
        <fullName evidence="3">TIGR04255 family protein</fullName>
    </recommendedName>
</protein>
<accession>A0A1V2DS19</accession>
<dbReference type="RefSeq" id="WP_076724785.1">
    <property type="nucleotide sequence ID" value="NZ_MSCW01000007.1"/>
</dbReference>
<dbReference type="EMBL" id="MSCW01000007">
    <property type="protein sequence ID" value="ONF43319.1"/>
    <property type="molecule type" value="Genomic_DNA"/>
</dbReference>
<proteinExistence type="predicted"/>
<evidence type="ECO:0000313" key="2">
    <source>
        <dbReference type="Proteomes" id="UP000189339"/>
    </source>
</evidence>
<dbReference type="Proteomes" id="UP000189339">
    <property type="component" value="Unassembled WGS sequence"/>
</dbReference>
<comment type="caution">
    <text evidence="1">The sequence shown here is derived from an EMBL/GenBank/DDBJ whole genome shotgun (WGS) entry which is preliminary data.</text>
</comment>